<keyword evidence="2 6" id="KW-0808">Transferase</keyword>
<evidence type="ECO:0000256" key="2">
    <source>
        <dbReference type="ARBA" id="ARBA00022679"/>
    </source>
</evidence>
<dbReference type="GO" id="GO:0016274">
    <property type="term" value="F:protein-arginine N-methyltransferase activity"/>
    <property type="evidence" value="ECO:0007669"/>
    <property type="project" value="InterPro"/>
</dbReference>
<accession>A0AAD9UJ47</accession>
<dbReference type="GO" id="GO:0032259">
    <property type="term" value="P:methylation"/>
    <property type="evidence" value="ECO:0007669"/>
    <property type="project" value="UniProtKB-KW"/>
</dbReference>
<organism evidence="8 9">
    <name type="scientific">Ridgeia piscesae</name>
    <name type="common">Tubeworm</name>
    <dbReference type="NCBI Taxonomy" id="27915"/>
    <lineage>
        <taxon>Eukaryota</taxon>
        <taxon>Metazoa</taxon>
        <taxon>Spiralia</taxon>
        <taxon>Lophotrochozoa</taxon>
        <taxon>Annelida</taxon>
        <taxon>Polychaeta</taxon>
        <taxon>Sedentaria</taxon>
        <taxon>Canalipalpata</taxon>
        <taxon>Sabellida</taxon>
        <taxon>Siboglinidae</taxon>
        <taxon>Ridgeia</taxon>
    </lineage>
</organism>
<dbReference type="InterPro" id="IPR014644">
    <property type="entry name" value="MeTrfase_PRMT7"/>
</dbReference>
<dbReference type="Gene3D" id="2.70.160.11">
    <property type="entry name" value="Hnrnp arginine n-methyltransferase1"/>
    <property type="match status" value="2"/>
</dbReference>
<protein>
    <recommendedName>
        <fullName evidence="5">Protein arginine N-methyltransferase</fullName>
        <ecNumber evidence="5">2.1.1.-</ecNumber>
    </recommendedName>
</protein>
<dbReference type="EC" id="2.1.1.-" evidence="5"/>
<dbReference type="PROSITE" id="PS51678">
    <property type="entry name" value="SAM_MT_PRMT"/>
    <property type="match status" value="2"/>
</dbReference>
<dbReference type="AlphaFoldDB" id="A0AAD9UJ47"/>
<dbReference type="SUPFAM" id="SSF53335">
    <property type="entry name" value="S-adenosyl-L-methionine-dependent methyltransferases"/>
    <property type="match status" value="2"/>
</dbReference>
<name>A0AAD9UJ47_RIDPI</name>
<dbReference type="GO" id="GO:0042054">
    <property type="term" value="F:histone methyltransferase activity"/>
    <property type="evidence" value="ECO:0007669"/>
    <property type="project" value="TreeGrafter"/>
</dbReference>
<evidence type="ECO:0000256" key="3">
    <source>
        <dbReference type="ARBA" id="ARBA00022691"/>
    </source>
</evidence>
<comment type="caution">
    <text evidence="8">The sequence shown here is derived from an EMBL/GenBank/DDBJ whole genome shotgun (WGS) entry which is preliminary data.</text>
</comment>
<gene>
    <name evidence="8" type="ORF">NP493_53g12012</name>
</gene>
<evidence type="ECO:0000256" key="6">
    <source>
        <dbReference type="PROSITE-ProRule" id="PRU01015"/>
    </source>
</evidence>
<dbReference type="InterPro" id="IPR025799">
    <property type="entry name" value="Arg_MeTrfase"/>
</dbReference>
<evidence type="ECO:0000256" key="5">
    <source>
        <dbReference type="PIRNR" id="PIRNR036946"/>
    </source>
</evidence>
<dbReference type="EMBL" id="JAODUO010000053">
    <property type="protein sequence ID" value="KAK2191424.1"/>
    <property type="molecule type" value="Genomic_DNA"/>
</dbReference>
<evidence type="ECO:0000313" key="9">
    <source>
        <dbReference type="Proteomes" id="UP001209878"/>
    </source>
</evidence>
<dbReference type="InterPro" id="IPR029063">
    <property type="entry name" value="SAM-dependent_MTases_sf"/>
</dbReference>
<dbReference type="InterPro" id="IPR055135">
    <property type="entry name" value="PRMT_dom"/>
</dbReference>
<evidence type="ECO:0000256" key="1">
    <source>
        <dbReference type="ARBA" id="ARBA00022603"/>
    </source>
</evidence>
<reference evidence="8" key="1">
    <citation type="journal article" date="2023" name="Mol. Biol. Evol.">
        <title>Third-Generation Sequencing Reveals the Adaptive Role of the Epigenome in Three Deep-Sea Polychaetes.</title>
        <authorList>
            <person name="Perez M."/>
            <person name="Aroh O."/>
            <person name="Sun Y."/>
            <person name="Lan Y."/>
            <person name="Juniper S.K."/>
            <person name="Young C.R."/>
            <person name="Angers B."/>
            <person name="Qian P.Y."/>
        </authorList>
    </citation>
    <scope>NUCLEOTIDE SEQUENCE</scope>
    <source>
        <strain evidence="8">R07B-5</strain>
    </source>
</reference>
<keyword evidence="4" id="KW-0677">Repeat</keyword>
<dbReference type="PANTHER" id="PTHR11006">
    <property type="entry name" value="PROTEIN ARGININE N-METHYLTRANSFERASE"/>
    <property type="match status" value="1"/>
</dbReference>
<dbReference type="Proteomes" id="UP001209878">
    <property type="component" value="Unassembled WGS sequence"/>
</dbReference>
<feature type="domain" description="Protein arginine N-methyltransferase" evidence="7">
    <location>
        <begin position="205"/>
        <end position="360"/>
    </location>
</feature>
<dbReference type="PANTHER" id="PTHR11006:SF4">
    <property type="entry name" value="PROTEIN ARGININE N-METHYLTRANSFERASE 7"/>
    <property type="match status" value="1"/>
</dbReference>
<dbReference type="Gene3D" id="3.40.50.150">
    <property type="entry name" value="Vaccinia Virus protein VP39"/>
    <property type="match status" value="2"/>
</dbReference>
<dbReference type="Pfam" id="PF06325">
    <property type="entry name" value="PrmA"/>
    <property type="match status" value="1"/>
</dbReference>
<evidence type="ECO:0000259" key="7">
    <source>
        <dbReference type="Pfam" id="PF22528"/>
    </source>
</evidence>
<evidence type="ECO:0000313" key="8">
    <source>
        <dbReference type="EMBL" id="KAK2191424.1"/>
    </source>
</evidence>
<evidence type="ECO:0000256" key="4">
    <source>
        <dbReference type="ARBA" id="ARBA00022737"/>
    </source>
</evidence>
<dbReference type="PIRSF" id="PIRSF036946">
    <property type="entry name" value="Arg_N-mtase"/>
    <property type="match status" value="1"/>
</dbReference>
<comment type="similarity">
    <text evidence="5">Belongs to the class I-like SAM-binding methyltransferase superfamily. Protein arginine N-methyltransferase family. PRMT7 subfamily.</text>
</comment>
<dbReference type="FunFam" id="3.40.50.150:FF:000071">
    <property type="entry name" value="Protein arginine N-methyltransferase 7"/>
    <property type="match status" value="1"/>
</dbReference>
<dbReference type="CDD" id="cd02440">
    <property type="entry name" value="AdoMet_MTases"/>
    <property type="match status" value="1"/>
</dbReference>
<dbReference type="Pfam" id="PF22528">
    <property type="entry name" value="PRMT_C"/>
    <property type="match status" value="1"/>
</dbReference>
<keyword evidence="3 6" id="KW-0949">S-adenosyl-L-methionine</keyword>
<dbReference type="FunFam" id="3.40.50.150:FF:000070">
    <property type="entry name" value="Protein arginine N-methyltransferase 7"/>
    <property type="match status" value="1"/>
</dbReference>
<comment type="function">
    <text evidence="5">Arginine methyltransferase that can both catalyze the formation of omega-N monomethylarginine (MMA) and symmetrical dimethylarginine (sDMA).</text>
</comment>
<keyword evidence="9" id="KW-1185">Reference proteome</keyword>
<proteinExistence type="inferred from homology"/>
<keyword evidence="1 6" id="KW-0489">Methyltransferase</keyword>
<sequence>MRARGLVLSIAKFSRLHRTFLNVRHTNMSTFVAKVSPVTGKIDWIVQDDNYDFHQEVARSAYADMLHDTERNQMYEIGLRDAVKTIHDRGQLAHVLDIGTGTGLLSMMAVRCGADLVTACEAFQPMANCASRVIAENGFADKIKLIRKRSTDITVGSDGDMTERANILVTEVFDTELIGEGGIGTFHHAHKCLLQNDCIVVPSAANMYIQVVDSVLVERWNKFQPIHIKDGDDITPPEDINVCPGSAGVHDLQLDQLSPDLFKPITEPARVFRFDYSGRSPIEFSGTSQQVAPAVHGGTCRGLFMWWDLEMDMGAKVILSCGPRWAHPTPDNMQWRDHWMQAIYYPMSIVTVATGEKLVIHSFHDEYSLWFDVSKSETNCPQRAPVLEPPVCQCGAHICCSRTRIGMLNDSSHNQKYLDALRQVVTPQTVCLCVSDGSLLPLMAARLGASKVYTVETQPMMKRMIERYIESNKLQSRVKVLDKSPEDITVEDLDGRKVDILLAEPYFSISSLPWHDVYFWYARTELANRLSETASVLPCCASLRAVGVDFENLWRIRAPVKNCEGFDLTLFDHLIMNASNIADDIVEPHPLWEYPGVPLTDTFDLLNLDLSKPLKGVKTVERDGYISLWDSGTLNGVAIWMEFNLDKTTTISKGLLCPPCAGKSLQWYMHARQGVFLFRQPHKVNMDSNKKCKLKYRLVFKPKTGEFEVDFSVIG</sequence>